<comment type="catalytic activity">
    <reaction evidence="5">
        <text>hydrogencarbonate + H(+) = CO2 + H2O</text>
        <dbReference type="Rhea" id="RHEA:10748"/>
        <dbReference type="ChEBI" id="CHEBI:15377"/>
        <dbReference type="ChEBI" id="CHEBI:15378"/>
        <dbReference type="ChEBI" id="CHEBI:16526"/>
        <dbReference type="ChEBI" id="CHEBI:17544"/>
        <dbReference type="EC" id="4.2.1.1"/>
    </reaction>
</comment>
<dbReference type="GO" id="GO:0004089">
    <property type="term" value="F:carbonate dehydratase activity"/>
    <property type="evidence" value="ECO:0007669"/>
    <property type="project" value="UniProtKB-UniRule"/>
</dbReference>
<dbReference type="Proteomes" id="UP000245771">
    <property type="component" value="Unassembled WGS sequence"/>
</dbReference>
<dbReference type="Pfam" id="PF00484">
    <property type="entry name" value="Pro_CA"/>
    <property type="match status" value="1"/>
</dbReference>
<reference evidence="6 7" key="1">
    <citation type="journal article" date="2018" name="Mol. Biol. Evol.">
        <title>Broad Genomic Sampling Reveals a Smut Pathogenic Ancestry of the Fungal Clade Ustilaginomycotina.</title>
        <authorList>
            <person name="Kijpornyongpan T."/>
            <person name="Mondo S.J."/>
            <person name="Barry K."/>
            <person name="Sandor L."/>
            <person name="Lee J."/>
            <person name="Lipzen A."/>
            <person name="Pangilinan J."/>
            <person name="LaButti K."/>
            <person name="Hainaut M."/>
            <person name="Henrissat B."/>
            <person name="Grigoriev I.V."/>
            <person name="Spatafora J.W."/>
            <person name="Aime M.C."/>
        </authorList>
    </citation>
    <scope>NUCLEOTIDE SEQUENCE [LARGE SCALE GENOMIC DNA]</scope>
    <source>
        <strain evidence="6 7">MCA 3882</strain>
    </source>
</reference>
<comment type="cofactor">
    <cofactor evidence="4">
        <name>Zn(2+)</name>
        <dbReference type="ChEBI" id="CHEBI:29105"/>
    </cofactor>
    <text evidence="4">Binds 1 zinc ion per subunit.</text>
</comment>
<evidence type="ECO:0000256" key="2">
    <source>
        <dbReference type="ARBA" id="ARBA00022723"/>
    </source>
</evidence>
<evidence type="ECO:0000256" key="4">
    <source>
        <dbReference type="PIRSR" id="PIRSR601765-1"/>
    </source>
</evidence>
<evidence type="ECO:0000313" key="6">
    <source>
        <dbReference type="EMBL" id="PWN37049.1"/>
    </source>
</evidence>
<dbReference type="InterPro" id="IPR001765">
    <property type="entry name" value="Carbonic_anhydrase"/>
</dbReference>
<organism evidence="6 7">
    <name type="scientific">Meira miltonrushii</name>
    <dbReference type="NCBI Taxonomy" id="1280837"/>
    <lineage>
        <taxon>Eukaryota</taxon>
        <taxon>Fungi</taxon>
        <taxon>Dikarya</taxon>
        <taxon>Basidiomycota</taxon>
        <taxon>Ustilaginomycotina</taxon>
        <taxon>Exobasidiomycetes</taxon>
        <taxon>Exobasidiales</taxon>
        <taxon>Brachybasidiaceae</taxon>
        <taxon>Meira</taxon>
    </lineage>
</organism>
<dbReference type="Gene3D" id="3.40.1050.10">
    <property type="entry name" value="Carbonic anhydrase"/>
    <property type="match status" value="1"/>
</dbReference>
<gene>
    <name evidence="6" type="ORF">FA14DRAFT_169939</name>
</gene>
<dbReference type="InterPro" id="IPR036874">
    <property type="entry name" value="Carbonic_anhydrase_sf"/>
</dbReference>
<feature type="binding site" evidence="4">
    <location>
        <position position="91"/>
    </location>
    <ligand>
        <name>Zn(2+)</name>
        <dbReference type="ChEBI" id="CHEBI:29105"/>
    </ligand>
</feature>
<dbReference type="CDD" id="cd03379">
    <property type="entry name" value="beta_CA_cladeD"/>
    <property type="match status" value="1"/>
</dbReference>
<dbReference type="RefSeq" id="XP_025357351.1">
    <property type="nucleotide sequence ID" value="XM_025500247.1"/>
</dbReference>
<feature type="binding site" evidence="4">
    <location>
        <position position="36"/>
    </location>
    <ligand>
        <name>Zn(2+)</name>
        <dbReference type="ChEBI" id="CHEBI:29105"/>
    </ligand>
</feature>
<dbReference type="SMART" id="SM00947">
    <property type="entry name" value="Pro_CA"/>
    <property type="match status" value="1"/>
</dbReference>
<keyword evidence="3 4" id="KW-0862">Zinc</keyword>
<evidence type="ECO:0000256" key="3">
    <source>
        <dbReference type="ARBA" id="ARBA00022833"/>
    </source>
</evidence>
<protein>
    <recommendedName>
        <fullName evidence="5">Carbonic anhydrase</fullName>
        <ecNumber evidence="5">4.2.1.1</ecNumber>
    </recommendedName>
    <alternativeName>
        <fullName evidence="5">Carbonate dehydratase</fullName>
    </alternativeName>
</protein>
<dbReference type="SUPFAM" id="SSF53056">
    <property type="entry name" value="beta-carbonic anhydrase, cab"/>
    <property type="match status" value="1"/>
</dbReference>
<dbReference type="AlphaFoldDB" id="A0A316VHD1"/>
<proteinExistence type="inferred from homology"/>
<comment type="function">
    <text evidence="5">Reversible hydration of carbon dioxide.</text>
</comment>
<dbReference type="GeneID" id="37022028"/>
<name>A0A316VHD1_9BASI</name>
<evidence type="ECO:0000313" key="7">
    <source>
        <dbReference type="Proteomes" id="UP000245771"/>
    </source>
</evidence>
<keyword evidence="7" id="KW-1185">Reference proteome</keyword>
<keyword evidence="2 4" id="KW-0479">Metal-binding</keyword>
<dbReference type="EC" id="4.2.1.1" evidence="5"/>
<keyword evidence="5" id="KW-0456">Lyase</keyword>
<sequence length="170" mass="18367">MTATANYLAANKAFSASRPANQLPLPPSKQVLVLTCMDARILPEAALGLKEGEAHVVRNAGGRAPEALRSIVISQQLLATKEILVIQHTDCGMVTFTTDQARGLIAKNLNLSADSTGRKTLDQLEFLEFPEVENNVKADVEFLKKSELVDTNNITGYVYDVKSGALKQVA</sequence>
<dbReference type="InParanoid" id="A0A316VHD1"/>
<dbReference type="PANTHER" id="PTHR43175">
    <property type="entry name" value="CARBONIC ANHYDRASE"/>
    <property type="match status" value="1"/>
</dbReference>
<dbReference type="GO" id="GO:0008270">
    <property type="term" value="F:zinc ion binding"/>
    <property type="evidence" value="ECO:0007669"/>
    <property type="project" value="UniProtKB-UniRule"/>
</dbReference>
<accession>A0A316VHD1</accession>
<evidence type="ECO:0000256" key="5">
    <source>
        <dbReference type="RuleBase" id="RU003956"/>
    </source>
</evidence>
<dbReference type="OrthoDB" id="10248475at2759"/>
<dbReference type="PANTHER" id="PTHR43175:SF3">
    <property type="entry name" value="CARBON DISULFIDE HYDROLASE"/>
    <property type="match status" value="1"/>
</dbReference>
<dbReference type="EMBL" id="KZ819602">
    <property type="protein sequence ID" value="PWN37049.1"/>
    <property type="molecule type" value="Genomic_DNA"/>
</dbReference>
<feature type="binding site" evidence="4">
    <location>
        <position position="88"/>
    </location>
    <ligand>
        <name>Zn(2+)</name>
        <dbReference type="ChEBI" id="CHEBI:29105"/>
    </ligand>
</feature>
<dbReference type="STRING" id="1280837.A0A316VHD1"/>
<evidence type="ECO:0000256" key="1">
    <source>
        <dbReference type="ARBA" id="ARBA00006217"/>
    </source>
</evidence>
<comment type="similarity">
    <text evidence="1 5">Belongs to the beta-class carbonic anhydrase family.</text>
</comment>
<feature type="binding site" evidence="4">
    <location>
        <position position="38"/>
    </location>
    <ligand>
        <name>Zn(2+)</name>
        <dbReference type="ChEBI" id="CHEBI:29105"/>
    </ligand>
</feature>